<protein>
    <submittedName>
        <fullName evidence="1">Uncharacterized protein</fullName>
    </submittedName>
</protein>
<evidence type="ECO:0000313" key="2">
    <source>
        <dbReference type="Proteomes" id="UP000636709"/>
    </source>
</evidence>
<sequence length="93" mass="10127">MQAVWAKAIAAGTPPLTSAEVVNKVLSQDSSNGTFLKNVGIAECSYRSRSSSEDVFHSQLAAEKECSTALQTQMDVLKKDNERTKSDFLMLKS</sequence>
<proteinExistence type="predicted"/>
<comment type="caution">
    <text evidence="1">The sequence shown here is derived from an EMBL/GenBank/DDBJ whole genome shotgun (WGS) entry which is preliminary data.</text>
</comment>
<organism evidence="1 2">
    <name type="scientific">Digitaria exilis</name>
    <dbReference type="NCBI Taxonomy" id="1010633"/>
    <lineage>
        <taxon>Eukaryota</taxon>
        <taxon>Viridiplantae</taxon>
        <taxon>Streptophyta</taxon>
        <taxon>Embryophyta</taxon>
        <taxon>Tracheophyta</taxon>
        <taxon>Spermatophyta</taxon>
        <taxon>Magnoliopsida</taxon>
        <taxon>Liliopsida</taxon>
        <taxon>Poales</taxon>
        <taxon>Poaceae</taxon>
        <taxon>PACMAD clade</taxon>
        <taxon>Panicoideae</taxon>
        <taxon>Panicodae</taxon>
        <taxon>Paniceae</taxon>
        <taxon>Anthephorinae</taxon>
        <taxon>Digitaria</taxon>
    </lineage>
</organism>
<accession>A0A835AUY3</accession>
<keyword evidence="2" id="KW-1185">Reference proteome</keyword>
<dbReference type="OrthoDB" id="695057at2759"/>
<reference evidence="1" key="1">
    <citation type="submission" date="2020-07" db="EMBL/GenBank/DDBJ databases">
        <title>Genome sequence and genetic diversity analysis of an under-domesticated orphan crop, white fonio (Digitaria exilis).</title>
        <authorList>
            <person name="Bennetzen J.L."/>
            <person name="Chen S."/>
            <person name="Ma X."/>
            <person name="Wang X."/>
            <person name="Yssel A.E.J."/>
            <person name="Chaluvadi S.R."/>
            <person name="Johnson M."/>
            <person name="Gangashetty P."/>
            <person name="Hamidou F."/>
            <person name="Sanogo M.D."/>
            <person name="Zwaenepoel A."/>
            <person name="Wallace J."/>
            <person name="Van De Peer Y."/>
            <person name="Van Deynze A."/>
        </authorList>
    </citation>
    <scope>NUCLEOTIDE SEQUENCE</scope>
    <source>
        <tissue evidence="1">Leaves</tissue>
    </source>
</reference>
<name>A0A835AUY3_9POAL</name>
<dbReference type="AlphaFoldDB" id="A0A835AUY3"/>
<gene>
    <name evidence="1" type="ORF">HU200_046976</name>
</gene>
<dbReference type="EMBL" id="JACEFO010002165">
    <property type="protein sequence ID" value="KAF8676427.1"/>
    <property type="molecule type" value="Genomic_DNA"/>
</dbReference>
<evidence type="ECO:0000313" key="1">
    <source>
        <dbReference type="EMBL" id="KAF8676427.1"/>
    </source>
</evidence>
<dbReference type="Proteomes" id="UP000636709">
    <property type="component" value="Unassembled WGS sequence"/>
</dbReference>